<accession>A0A2P8DGS1</accession>
<dbReference type="PANTHER" id="PTHR30055:SF237">
    <property type="entry name" value="TRANSCRIPTIONAL REPRESSOR MCE3R"/>
    <property type="match status" value="1"/>
</dbReference>
<feature type="DNA-binding region" description="H-T-H motif" evidence="4">
    <location>
        <begin position="37"/>
        <end position="56"/>
    </location>
</feature>
<comment type="caution">
    <text evidence="6">The sequence shown here is derived from an EMBL/GenBank/DDBJ whole genome shotgun (WGS) entry which is preliminary data.</text>
</comment>
<dbReference type="Gene3D" id="1.10.357.10">
    <property type="entry name" value="Tetracycline Repressor, domain 2"/>
    <property type="match status" value="1"/>
</dbReference>
<name>A0A2P8DGS1_9ACTN</name>
<evidence type="ECO:0000256" key="4">
    <source>
        <dbReference type="PROSITE-ProRule" id="PRU00335"/>
    </source>
</evidence>
<dbReference type="Gene3D" id="1.10.10.60">
    <property type="entry name" value="Homeodomain-like"/>
    <property type="match status" value="1"/>
</dbReference>
<dbReference type="SUPFAM" id="SSF48498">
    <property type="entry name" value="Tetracyclin repressor-like, C-terminal domain"/>
    <property type="match status" value="1"/>
</dbReference>
<dbReference type="InterPro" id="IPR041490">
    <property type="entry name" value="KstR2_TetR_C"/>
</dbReference>
<gene>
    <name evidence="6" type="ORF">CLV63_11118</name>
</gene>
<keyword evidence="1" id="KW-0805">Transcription regulation</keyword>
<dbReference type="OrthoDB" id="9179041at2"/>
<dbReference type="AlphaFoldDB" id="A0A2P8DGS1"/>
<dbReference type="Pfam" id="PF17932">
    <property type="entry name" value="TetR_C_24"/>
    <property type="match status" value="1"/>
</dbReference>
<keyword evidence="3" id="KW-0804">Transcription</keyword>
<dbReference type="FunFam" id="1.10.10.60:FF:000141">
    <property type="entry name" value="TetR family transcriptional regulator"/>
    <property type="match status" value="1"/>
</dbReference>
<dbReference type="PANTHER" id="PTHR30055">
    <property type="entry name" value="HTH-TYPE TRANSCRIPTIONAL REGULATOR RUTR"/>
    <property type="match status" value="1"/>
</dbReference>
<protein>
    <submittedName>
        <fullName evidence="6">TetR family transcriptional regulator</fullName>
    </submittedName>
</protein>
<dbReference type="Pfam" id="PF00440">
    <property type="entry name" value="TetR_N"/>
    <property type="match status" value="1"/>
</dbReference>
<keyword evidence="2 4" id="KW-0238">DNA-binding</keyword>
<dbReference type="GO" id="GO:0000976">
    <property type="term" value="F:transcription cis-regulatory region binding"/>
    <property type="evidence" value="ECO:0007669"/>
    <property type="project" value="TreeGrafter"/>
</dbReference>
<evidence type="ECO:0000313" key="7">
    <source>
        <dbReference type="Proteomes" id="UP000240542"/>
    </source>
</evidence>
<organism evidence="6 7">
    <name type="scientific">Murinocardiopsis flavida</name>
    <dbReference type="NCBI Taxonomy" id="645275"/>
    <lineage>
        <taxon>Bacteria</taxon>
        <taxon>Bacillati</taxon>
        <taxon>Actinomycetota</taxon>
        <taxon>Actinomycetes</taxon>
        <taxon>Streptosporangiales</taxon>
        <taxon>Nocardiopsidaceae</taxon>
        <taxon>Murinocardiopsis</taxon>
    </lineage>
</organism>
<sequence length="200" mass="21318">MVSEPEVNAVRAAPNRRAQILRAAAELFAERGFHGVTIEELGRAVGTSGPALYRHFPGKDALLAAMLLEVSERLEADGRARVHAAAGPAAALDALLRGHVAFALGEPALITVHDRELGNVREPDRREVRRLQRAYAEQWVGVLARLRPGLPPDVVRAAVHSAFGLLNSTPHSAGSLPAADMGALLFRMGRAALLAPFPGE</sequence>
<dbReference type="GO" id="GO:0003700">
    <property type="term" value="F:DNA-binding transcription factor activity"/>
    <property type="evidence" value="ECO:0007669"/>
    <property type="project" value="TreeGrafter"/>
</dbReference>
<dbReference type="PRINTS" id="PR00455">
    <property type="entry name" value="HTHTETR"/>
</dbReference>
<dbReference type="InterPro" id="IPR001647">
    <property type="entry name" value="HTH_TetR"/>
</dbReference>
<evidence type="ECO:0000313" key="6">
    <source>
        <dbReference type="EMBL" id="PSK96424.1"/>
    </source>
</evidence>
<evidence type="ECO:0000256" key="2">
    <source>
        <dbReference type="ARBA" id="ARBA00023125"/>
    </source>
</evidence>
<feature type="domain" description="HTH tetR-type" evidence="5">
    <location>
        <begin position="14"/>
        <end position="74"/>
    </location>
</feature>
<proteinExistence type="predicted"/>
<dbReference type="EMBL" id="PYGA01000011">
    <property type="protein sequence ID" value="PSK96424.1"/>
    <property type="molecule type" value="Genomic_DNA"/>
</dbReference>
<dbReference type="Proteomes" id="UP000240542">
    <property type="component" value="Unassembled WGS sequence"/>
</dbReference>
<dbReference type="GO" id="GO:0045892">
    <property type="term" value="P:negative regulation of DNA-templated transcription"/>
    <property type="evidence" value="ECO:0007669"/>
    <property type="project" value="UniProtKB-ARBA"/>
</dbReference>
<reference evidence="6 7" key="1">
    <citation type="submission" date="2018-03" db="EMBL/GenBank/DDBJ databases">
        <title>Genomic Encyclopedia of Archaeal and Bacterial Type Strains, Phase II (KMG-II): from individual species to whole genera.</title>
        <authorList>
            <person name="Goeker M."/>
        </authorList>
    </citation>
    <scope>NUCLEOTIDE SEQUENCE [LARGE SCALE GENOMIC DNA]</scope>
    <source>
        <strain evidence="6 7">DSM 45312</strain>
    </source>
</reference>
<dbReference type="InterPro" id="IPR036271">
    <property type="entry name" value="Tet_transcr_reg_TetR-rel_C_sf"/>
</dbReference>
<evidence type="ECO:0000259" key="5">
    <source>
        <dbReference type="PROSITE" id="PS50977"/>
    </source>
</evidence>
<dbReference type="PROSITE" id="PS50977">
    <property type="entry name" value="HTH_TETR_2"/>
    <property type="match status" value="1"/>
</dbReference>
<evidence type="ECO:0000256" key="3">
    <source>
        <dbReference type="ARBA" id="ARBA00023163"/>
    </source>
</evidence>
<dbReference type="SUPFAM" id="SSF46689">
    <property type="entry name" value="Homeodomain-like"/>
    <property type="match status" value="1"/>
</dbReference>
<dbReference type="InterPro" id="IPR009057">
    <property type="entry name" value="Homeodomain-like_sf"/>
</dbReference>
<dbReference type="RefSeq" id="WP_106583829.1">
    <property type="nucleotide sequence ID" value="NZ_PYGA01000011.1"/>
</dbReference>
<dbReference type="InterPro" id="IPR050109">
    <property type="entry name" value="HTH-type_TetR-like_transc_reg"/>
</dbReference>
<evidence type="ECO:0000256" key="1">
    <source>
        <dbReference type="ARBA" id="ARBA00023015"/>
    </source>
</evidence>
<keyword evidence="7" id="KW-1185">Reference proteome</keyword>